<dbReference type="Gene3D" id="3.10.300.10">
    <property type="entry name" value="Methylpurine-DNA glycosylase (MPG)"/>
    <property type="match status" value="2"/>
</dbReference>
<evidence type="ECO:0000256" key="2">
    <source>
        <dbReference type="ARBA" id="ARBA00022763"/>
    </source>
</evidence>
<accession>A0A0G1IUI9</accession>
<dbReference type="Proteomes" id="UP000034652">
    <property type="component" value="Unassembled WGS sequence"/>
</dbReference>
<dbReference type="SUPFAM" id="SSF50486">
    <property type="entry name" value="FMT C-terminal domain-like"/>
    <property type="match status" value="1"/>
</dbReference>
<dbReference type="PATRIC" id="fig|1618646.3.peg.715"/>
<evidence type="ECO:0000256" key="3">
    <source>
        <dbReference type="ARBA" id="ARBA00022801"/>
    </source>
</evidence>
<keyword evidence="2 5" id="KW-0227">DNA damage</keyword>
<dbReference type="InterPro" id="IPR036995">
    <property type="entry name" value="MPG_sf"/>
</dbReference>
<evidence type="ECO:0000256" key="5">
    <source>
        <dbReference type="HAMAP-Rule" id="MF_00527"/>
    </source>
</evidence>
<dbReference type="PANTHER" id="PTHR10429:SF0">
    <property type="entry name" value="DNA-3-METHYLADENINE GLYCOSYLASE"/>
    <property type="match status" value="1"/>
</dbReference>
<comment type="similarity">
    <text evidence="1 5">Belongs to the DNA glycosylase MPG family.</text>
</comment>
<evidence type="ECO:0000256" key="1">
    <source>
        <dbReference type="ARBA" id="ARBA00009232"/>
    </source>
</evidence>
<keyword evidence="4 5" id="KW-0234">DNA repair</keyword>
<dbReference type="EC" id="3.2.2.-" evidence="5"/>
<reference evidence="6 7" key="1">
    <citation type="journal article" date="2015" name="Nature">
        <title>rRNA introns, odd ribosomes, and small enigmatic genomes across a large radiation of phyla.</title>
        <authorList>
            <person name="Brown C.T."/>
            <person name="Hug L.A."/>
            <person name="Thomas B.C."/>
            <person name="Sharon I."/>
            <person name="Castelle C.J."/>
            <person name="Singh A."/>
            <person name="Wilkins M.J."/>
            <person name="Williams K.H."/>
            <person name="Banfield J.F."/>
        </authorList>
    </citation>
    <scope>NUCLEOTIDE SEQUENCE [LARGE SCALE GENOMIC DNA]</scope>
</reference>
<dbReference type="AlphaFoldDB" id="A0A0G1IUI9"/>
<dbReference type="HAMAP" id="MF_00527">
    <property type="entry name" value="3MGH"/>
    <property type="match status" value="1"/>
</dbReference>
<organism evidence="6 7">
    <name type="scientific">Candidatus Giovannonibacteria bacterium GW2011_GWA1_44_29</name>
    <dbReference type="NCBI Taxonomy" id="1618646"/>
    <lineage>
        <taxon>Bacteria</taxon>
        <taxon>Candidatus Giovannoniibacteriota</taxon>
    </lineage>
</organism>
<proteinExistence type="inferred from homology"/>
<dbReference type="GO" id="GO:0003905">
    <property type="term" value="F:alkylbase DNA N-glycosylase activity"/>
    <property type="evidence" value="ECO:0007669"/>
    <property type="project" value="InterPro"/>
</dbReference>
<dbReference type="InterPro" id="IPR003180">
    <property type="entry name" value="MPG"/>
</dbReference>
<dbReference type="PANTHER" id="PTHR10429">
    <property type="entry name" value="DNA-3-METHYLADENINE GLYCOSYLASE"/>
    <property type="match status" value="1"/>
</dbReference>
<name>A0A0G1IUI9_9BACT</name>
<dbReference type="STRING" id="1618646.UW57_C0013G0022"/>
<dbReference type="Pfam" id="PF02245">
    <property type="entry name" value="Pur_DNA_glyco"/>
    <property type="match status" value="2"/>
</dbReference>
<gene>
    <name evidence="6" type="ORF">UW57_C0013G0022</name>
</gene>
<comment type="caution">
    <text evidence="6">The sequence shown here is derived from an EMBL/GenBank/DDBJ whole genome shotgun (WGS) entry which is preliminary data.</text>
</comment>
<evidence type="ECO:0000256" key="4">
    <source>
        <dbReference type="ARBA" id="ARBA00023204"/>
    </source>
</evidence>
<dbReference type="GO" id="GO:0003677">
    <property type="term" value="F:DNA binding"/>
    <property type="evidence" value="ECO:0007669"/>
    <property type="project" value="InterPro"/>
</dbReference>
<dbReference type="GO" id="GO:0006284">
    <property type="term" value="P:base-excision repair"/>
    <property type="evidence" value="ECO:0007669"/>
    <property type="project" value="InterPro"/>
</dbReference>
<dbReference type="InterPro" id="IPR011034">
    <property type="entry name" value="Formyl_transferase-like_C_sf"/>
</dbReference>
<dbReference type="CDD" id="cd00540">
    <property type="entry name" value="AAG"/>
    <property type="match status" value="1"/>
</dbReference>
<evidence type="ECO:0000313" key="7">
    <source>
        <dbReference type="Proteomes" id="UP000034652"/>
    </source>
</evidence>
<dbReference type="EMBL" id="LCIV01000013">
    <property type="protein sequence ID" value="KKT62765.1"/>
    <property type="molecule type" value="Genomic_DNA"/>
</dbReference>
<protein>
    <recommendedName>
        <fullName evidence="5">Putative 3-methyladenine DNA glycosylase</fullName>
        <ecNumber evidence="5">3.2.2.-</ecNumber>
    </recommendedName>
</protein>
<sequence>MVARELLGKFLCRQQFGNRVPKCLMITEVEAYVGPQDKASHAHRGKTARNFPMFGEAGRWYVYFTYGMHWMLNIVAEPKDYPAAVLIRAVEGISGPARLTKKLKIDERFNNKKALPKIGLWIENRGFKIKKHKIKRLPRVGVDYAGKWAKKPLRFLLK</sequence>
<evidence type="ECO:0000313" key="6">
    <source>
        <dbReference type="EMBL" id="KKT62765.1"/>
    </source>
</evidence>
<keyword evidence="3 5" id="KW-0378">Hydrolase</keyword>